<evidence type="ECO:0000256" key="8">
    <source>
        <dbReference type="ARBA" id="ARBA00023242"/>
    </source>
</evidence>
<dbReference type="AlphaFoldDB" id="A0ABD3CE13"/>
<evidence type="ECO:0000256" key="5">
    <source>
        <dbReference type="ARBA" id="ARBA00023004"/>
    </source>
</evidence>
<dbReference type="InterPro" id="IPR026541">
    <property type="entry name" value="MRG_dom"/>
</dbReference>
<dbReference type="PROSITE" id="PS51640">
    <property type="entry name" value="MRG"/>
    <property type="match status" value="1"/>
</dbReference>
<keyword evidence="6" id="KW-0805">Transcription regulation</keyword>
<evidence type="ECO:0000256" key="1">
    <source>
        <dbReference type="ARBA" id="ARBA00004123"/>
    </source>
</evidence>
<dbReference type="GO" id="GO:0006325">
    <property type="term" value="P:chromatin organization"/>
    <property type="evidence" value="ECO:0007669"/>
    <property type="project" value="UniProtKB-KW"/>
</dbReference>
<keyword evidence="4" id="KW-0156">Chromatin regulator</keyword>
<keyword evidence="8" id="KW-0539">Nucleus</keyword>
<gene>
    <name evidence="11" type="primary">CYTC-2_3</name>
    <name evidence="11" type="ORF">CASFOL_028243</name>
</gene>
<keyword evidence="5 9" id="KW-0408">Iron</keyword>
<evidence type="ECO:0000259" key="10">
    <source>
        <dbReference type="PROSITE" id="PS51007"/>
    </source>
</evidence>
<evidence type="ECO:0000256" key="9">
    <source>
        <dbReference type="PROSITE-ProRule" id="PRU00433"/>
    </source>
</evidence>
<feature type="domain" description="Cytochrome c" evidence="10">
    <location>
        <begin position="10"/>
        <end position="105"/>
    </location>
</feature>
<dbReference type="Proteomes" id="UP001632038">
    <property type="component" value="Unassembled WGS sequence"/>
</dbReference>
<proteinExistence type="predicted"/>
<name>A0ABD3CE13_9LAMI</name>
<organism evidence="11 12">
    <name type="scientific">Castilleja foliolosa</name>
    <dbReference type="NCBI Taxonomy" id="1961234"/>
    <lineage>
        <taxon>Eukaryota</taxon>
        <taxon>Viridiplantae</taxon>
        <taxon>Streptophyta</taxon>
        <taxon>Embryophyta</taxon>
        <taxon>Tracheophyta</taxon>
        <taxon>Spermatophyta</taxon>
        <taxon>Magnoliopsida</taxon>
        <taxon>eudicotyledons</taxon>
        <taxon>Gunneridae</taxon>
        <taxon>Pentapetalae</taxon>
        <taxon>asterids</taxon>
        <taxon>lamiids</taxon>
        <taxon>Lamiales</taxon>
        <taxon>Orobanchaceae</taxon>
        <taxon>Pedicularideae</taxon>
        <taxon>Castillejinae</taxon>
        <taxon>Castilleja</taxon>
    </lineage>
</organism>
<comment type="caution">
    <text evidence="11">The sequence shown here is derived from an EMBL/GenBank/DDBJ whole genome shotgun (WGS) entry which is preliminary data.</text>
</comment>
<dbReference type="InterPro" id="IPR008676">
    <property type="entry name" value="MRG"/>
</dbReference>
<dbReference type="SUPFAM" id="SSF46626">
    <property type="entry name" value="Cytochrome c"/>
    <property type="match status" value="1"/>
</dbReference>
<keyword evidence="3 9" id="KW-0479">Metal-binding</keyword>
<reference evidence="12" key="1">
    <citation type="journal article" date="2024" name="IScience">
        <title>Strigolactones Initiate the Formation of Haustorium-like Structures in Castilleja.</title>
        <authorList>
            <person name="Buerger M."/>
            <person name="Peterson D."/>
            <person name="Chory J."/>
        </authorList>
    </citation>
    <scope>NUCLEOTIDE SEQUENCE [LARGE SCALE GENOMIC DNA]</scope>
</reference>
<evidence type="ECO:0000256" key="6">
    <source>
        <dbReference type="ARBA" id="ARBA00023015"/>
    </source>
</evidence>
<evidence type="ECO:0000313" key="12">
    <source>
        <dbReference type="Proteomes" id="UP001632038"/>
    </source>
</evidence>
<dbReference type="InterPro" id="IPR038217">
    <property type="entry name" value="MRG_C_sf"/>
</dbReference>
<dbReference type="PROSITE" id="PS51007">
    <property type="entry name" value="CYTC"/>
    <property type="match status" value="1"/>
</dbReference>
<keyword evidence="2 9" id="KW-0349">Heme</keyword>
<keyword evidence="12" id="KW-1185">Reference proteome</keyword>
<dbReference type="Pfam" id="PF05712">
    <property type="entry name" value="MRG"/>
    <property type="match status" value="1"/>
</dbReference>
<evidence type="ECO:0000256" key="7">
    <source>
        <dbReference type="ARBA" id="ARBA00023163"/>
    </source>
</evidence>
<dbReference type="InterPro" id="IPR036909">
    <property type="entry name" value="Cyt_c-like_dom_sf"/>
</dbReference>
<evidence type="ECO:0000256" key="2">
    <source>
        <dbReference type="ARBA" id="ARBA00022617"/>
    </source>
</evidence>
<protein>
    <submittedName>
        <fullName evidence="11">Cytochrome c proximal, isoform B</fullName>
    </submittedName>
</protein>
<accession>A0ABD3CE13</accession>
<dbReference type="GO" id="GO:0005634">
    <property type="term" value="C:nucleus"/>
    <property type="evidence" value="ECO:0007669"/>
    <property type="project" value="UniProtKB-SubCell"/>
</dbReference>
<dbReference type="PANTHER" id="PTHR10880:SF15">
    <property type="entry name" value="MSL COMPLEX SUBUNIT 3"/>
    <property type="match status" value="1"/>
</dbReference>
<evidence type="ECO:0000256" key="3">
    <source>
        <dbReference type="ARBA" id="ARBA00022723"/>
    </source>
</evidence>
<dbReference type="Gene3D" id="1.10.274.30">
    <property type="entry name" value="MRG domain"/>
    <property type="match status" value="1"/>
</dbReference>
<sequence>MGSFGEAPPGNSKASEKIFKTKCAQCHTVDKGAGQKQAGYSYSAANKNKMQFLYRKGEFVLATYGERIYKAKIYFVHYHNGMSGWVPTLVETNGSQAIPLVSAKGKKRIVVAKGKKRIVVAKGKKQQGGSGIEETRAPEELIKIQIPTNLMMRLVDDWEQITQQNKLFQPPRSPTVDEIFSTFVEIKS</sequence>
<keyword evidence="7" id="KW-0804">Transcription</keyword>
<comment type="subcellular location">
    <subcellularLocation>
        <location evidence="1">Nucleus</location>
    </subcellularLocation>
</comment>
<dbReference type="InterPro" id="IPR009056">
    <property type="entry name" value="Cyt_c-like_dom"/>
</dbReference>
<evidence type="ECO:0000313" key="11">
    <source>
        <dbReference type="EMBL" id="KAL3627828.1"/>
    </source>
</evidence>
<dbReference type="Gene3D" id="1.10.760.10">
    <property type="entry name" value="Cytochrome c-like domain"/>
    <property type="match status" value="1"/>
</dbReference>
<dbReference type="GO" id="GO:0046872">
    <property type="term" value="F:metal ion binding"/>
    <property type="evidence" value="ECO:0007669"/>
    <property type="project" value="UniProtKB-KW"/>
</dbReference>
<evidence type="ECO:0000256" key="4">
    <source>
        <dbReference type="ARBA" id="ARBA00022853"/>
    </source>
</evidence>
<dbReference type="PANTHER" id="PTHR10880">
    <property type="entry name" value="MORTALITY FACTOR 4-LIKE PROTEIN"/>
    <property type="match status" value="1"/>
</dbReference>
<dbReference type="EMBL" id="JAVIJP010000038">
    <property type="protein sequence ID" value="KAL3627828.1"/>
    <property type="molecule type" value="Genomic_DNA"/>
</dbReference>